<gene>
    <name evidence="2" type="ordered locus">Cyan7822_2439</name>
</gene>
<keyword evidence="1" id="KW-0472">Membrane</keyword>
<dbReference type="FunFam" id="3.40.390.10:FF:000012">
    <property type="entry name" value="Protein MtfA"/>
    <property type="match status" value="1"/>
</dbReference>
<dbReference type="AlphaFoldDB" id="E0UGT3"/>
<dbReference type="STRING" id="497965.Cyan7822_2439"/>
<dbReference type="InterPro" id="IPR024079">
    <property type="entry name" value="MetalloPept_cat_dom_sf"/>
</dbReference>
<dbReference type="KEGG" id="cyj:Cyan7822_2439"/>
<accession>E0UGT3</accession>
<dbReference type="GO" id="GO:0008237">
    <property type="term" value="F:metallopeptidase activity"/>
    <property type="evidence" value="ECO:0007669"/>
    <property type="project" value="InterPro"/>
</dbReference>
<dbReference type="InterPro" id="IPR042252">
    <property type="entry name" value="MtfA_N"/>
</dbReference>
<dbReference type="InterPro" id="IPR010384">
    <property type="entry name" value="MtfA_fam"/>
</dbReference>
<dbReference type="PANTHER" id="PTHR30164:SF2">
    <property type="entry name" value="PROTEIN MTFA"/>
    <property type="match status" value="1"/>
</dbReference>
<evidence type="ECO:0008006" key="4">
    <source>
        <dbReference type="Google" id="ProtNLM"/>
    </source>
</evidence>
<name>E0UGT3_GLOV7</name>
<dbReference type="OrthoDB" id="9786424at2"/>
<sequence>MIPTVVLGLVLGIIITFIWGKSLLTRLRRESLKKKPFPLDWLVFLQTHSRVYPELSSSLQKRLQGHIQVFLAEKQFIGCQGFKITEEVKLTIAAQACLLLLNERGEYYPKLYSILVYPSIFIVNRTSSPYDYIQAEQRQILSGESWGKGGQVVLSYEQIRWDLDHWQDGHNVILHEFAHQLDQEDGQTDGVPILSHKSDYITWARVFSQEYQQLCQQIKQGKKTVINEYGATHPAEFFAVATETFFEKPQQLLRKHPRLYEVLKNYYQLDPLLWC</sequence>
<protein>
    <recommendedName>
        <fullName evidence="4">Zinc-dependent peptidase</fullName>
    </recommendedName>
</protein>
<dbReference type="GO" id="GO:0004177">
    <property type="term" value="F:aminopeptidase activity"/>
    <property type="evidence" value="ECO:0007669"/>
    <property type="project" value="TreeGrafter"/>
</dbReference>
<dbReference type="eggNOG" id="COG3228">
    <property type="taxonomic scope" value="Bacteria"/>
</dbReference>
<feature type="transmembrane region" description="Helical" evidence="1">
    <location>
        <begin position="6"/>
        <end position="24"/>
    </location>
</feature>
<keyword evidence="3" id="KW-1185">Reference proteome</keyword>
<evidence type="ECO:0000256" key="1">
    <source>
        <dbReference type="SAM" id="Phobius"/>
    </source>
</evidence>
<dbReference type="EMBL" id="CP002198">
    <property type="protein sequence ID" value="ADN14414.1"/>
    <property type="molecule type" value="Genomic_DNA"/>
</dbReference>
<evidence type="ECO:0000313" key="3">
    <source>
        <dbReference type="Proteomes" id="UP000008206"/>
    </source>
</evidence>
<keyword evidence="1" id="KW-1133">Transmembrane helix</keyword>
<organism evidence="2 3">
    <name type="scientific">Gloeothece verrucosa (strain PCC 7822)</name>
    <name type="common">Cyanothece sp. (strain PCC 7822)</name>
    <dbReference type="NCBI Taxonomy" id="497965"/>
    <lineage>
        <taxon>Bacteria</taxon>
        <taxon>Bacillati</taxon>
        <taxon>Cyanobacteriota</taxon>
        <taxon>Cyanophyceae</taxon>
        <taxon>Oscillatoriophycideae</taxon>
        <taxon>Chroococcales</taxon>
        <taxon>Aphanothecaceae</taxon>
        <taxon>Gloeothece</taxon>
        <taxon>Gloeothece verrucosa</taxon>
    </lineage>
</organism>
<dbReference type="PANTHER" id="PTHR30164">
    <property type="entry name" value="MTFA PEPTIDASE"/>
    <property type="match status" value="1"/>
</dbReference>
<dbReference type="Pfam" id="PF06167">
    <property type="entry name" value="Peptidase_M90"/>
    <property type="match status" value="1"/>
</dbReference>
<dbReference type="Gene3D" id="3.40.390.10">
    <property type="entry name" value="Collagenase (Catalytic Domain)"/>
    <property type="match status" value="1"/>
</dbReference>
<dbReference type="HOGENOM" id="CLU_063037_0_1_3"/>
<proteinExistence type="predicted"/>
<dbReference type="RefSeq" id="WP_013322519.1">
    <property type="nucleotide sequence ID" value="NC_014501.1"/>
</dbReference>
<evidence type="ECO:0000313" key="2">
    <source>
        <dbReference type="EMBL" id="ADN14414.1"/>
    </source>
</evidence>
<dbReference type="GO" id="GO:0005829">
    <property type="term" value="C:cytosol"/>
    <property type="evidence" value="ECO:0007669"/>
    <property type="project" value="TreeGrafter"/>
</dbReference>
<keyword evidence="1" id="KW-0812">Transmembrane</keyword>
<dbReference type="SUPFAM" id="SSF55486">
    <property type="entry name" value="Metalloproteases ('zincins'), catalytic domain"/>
    <property type="match status" value="1"/>
</dbReference>
<reference evidence="3" key="1">
    <citation type="journal article" date="2011" name="MBio">
        <title>Novel metabolic attributes of the genus Cyanothece, comprising a group of unicellular nitrogen-fixing Cyanobacteria.</title>
        <authorList>
            <person name="Bandyopadhyay A."/>
            <person name="Elvitigala T."/>
            <person name="Welsh E."/>
            <person name="Stockel J."/>
            <person name="Liberton M."/>
            <person name="Min H."/>
            <person name="Sherman L.A."/>
            <person name="Pakrasi H.B."/>
        </authorList>
    </citation>
    <scope>NUCLEOTIDE SEQUENCE [LARGE SCALE GENOMIC DNA]</scope>
    <source>
        <strain evidence="3">PCC 7822</strain>
    </source>
</reference>
<dbReference type="Proteomes" id="UP000008206">
    <property type="component" value="Chromosome"/>
</dbReference>
<dbReference type="CDD" id="cd20169">
    <property type="entry name" value="Peptidase_M90_mtfA"/>
    <property type="match status" value="1"/>
</dbReference>
<dbReference type="Gene3D" id="1.10.472.150">
    <property type="entry name" value="Glucose-regulated metallo-peptidase M90, N-terminal domain"/>
    <property type="match status" value="1"/>
</dbReference>